<organism evidence="4 5">
    <name type="scientific">Clostridium bornimense</name>
    <dbReference type="NCBI Taxonomy" id="1216932"/>
    <lineage>
        <taxon>Bacteria</taxon>
        <taxon>Bacillati</taxon>
        <taxon>Bacillota</taxon>
        <taxon>Clostridia</taxon>
        <taxon>Eubacteriales</taxon>
        <taxon>Clostridiaceae</taxon>
        <taxon>Clostridium</taxon>
    </lineage>
</organism>
<accession>W6SCT8</accession>
<keyword evidence="2" id="KW-0812">Transmembrane</keyword>
<keyword evidence="2" id="KW-0472">Membrane</keyword>
<evidence type="ECO:0000256" key="2">
    <source>
        <dbReference type="SAM" id="Phobius"/>
    </source>
</evidence>
<keyword evidence="5" id="KW-1185">Reference proteome</keyword>
<dbReference type="HOGENOM" id="CLU_104525_0_0_9"/>
<dbReference type="AlphaFoldDB" id="W6SCT8"/>
<dbReference type="PATRIC" id="fig|1216932.3.peg.211"/>
<dbReference type="eggNOG" id="ENOG5033KJB">
    <property type="taxonomic scope" value="Bacteria"/>
</dbReference>
<evidence type="ECO:0000259" key="3">
    <source>
        <dbReference type="Pfam" id="PF17118"/>
    </source>
</evidence>
<evidence type="ECO:0000313" key="4">
    <source>
        <dbReference type="EMBL" id="CDM67400.1"/>
    </source>
</evidence>
<protein>
    <submittedName>
        <fullName evidence="4">Putative membrane protein</fullName>
    </submittedName>
</protein>
<dbReference type="KEGG" id="clt:CM240_0230"/>
<dbReference type="STRING" id="1216932.CM240_0230"/>
<evidence type="ECO:0000313" key="5">
    <source>
        <dbReference type="Proteomes" id="UP000019426"/>
    </source>
</evidence>
<feature type="transmembrane region" description="Helical" evidence="2">
    <location>
        <begin position="40"/>
        <end position="58"/>
    </location>
</feature>
<dbReference type="Proteomes" id="UP000019426">
    <property type="component" value="Chromosome M2/40_rep1"/>
</dbReference>
<evidence type="ECO:0000256" key="1">
    <source>
        <dbReference type="SAM" id="MobiDB-lite"/>
    </source>
</evidence>
<keyword evidence="2" id="KW-1133">Transmembrane helix</keyword>
<feature type="domain" description="DUF5105" evidence="3">
    <location>
        <begin position="96"/>
        <end position="217"/>
    </location>
</feature>
<dbReference type="EMBL" id="HG917868">
    <property type="protein sequence ID" value="CDM67400.1"/>
    <property type="molecule type" value="Genomic_DNA"/>
</dbReference>
<feature type="region of interest" description="Disordered" evidence="1">
    <location>
        <begin position="1"/>
        <end position="23"/>
    </location>
</feature>
<dbReference type="Pfam" id="PF17118">
    <property type="entry name" value="DUF5105"/>
    <property type="match status" value="1"/>
</dbReference>
<reference evidence="4 5" key="1">
    <citation type="submission" date="2013-11" db="EMBL/GenBank/DDBJ databases">
        <title>Complete genome sequence of Clostridum sp. M2/40.</title>
        <authorList>
            <person name="Wibberg D."/>
            <person name="Puehler A."/>
            <person name="Schlueter A."/>
        </authorList>
    </citation>
    <scope>NUCLEOTIDE SEQUENCE [LARGE SCALE GENOMIC DNA]</scope>
    <source>
        <strain evidence="5">M2/40</strain>
    </source>
</reference>
<gene>
    <name evidence="4" type="ORF">CM240_0230</name>
</gene>
<name>W6SCT8_9CLOT</name>
<dbReference type="InterPro" id="IPR031343">
    <property type="entry name" value="DUF5105"/>
</dbReference>
<proteinExistence type="predicted"/>
<sequence length="247" mass="27660">MMGEDNLSKKKVKKKSNKNLSRNNSNIEVKKEKVFTKERVISAVIAIFLIFTLILSLSSCMGTVSLEKSAKLLAEYYVKHDQAALRKLGASSETAKEGIETEKEERKKEIQSSFARAGVEASDEQLEKIYKAQIKAIKKVTITTDTVSEDGDTAEVKVSMNYIDVEAIDEAAAEEAFKDIEEGQSNSDELKKECLEKYVDNIVKGLEEAKPSTEKNEAIFTFEKGAMSWMPEEMELFTEGIDSLMIK</sequence>